<dbReference type="CDD" id="cd06445">
    <property type="entry name" value="ATase"/>
    <property type="match status" value="1"/>
</dbReference>
<gene>
    <name evidence="12" type="ORF">IMF26_09340</name>
</gene>
<dbReference type="GO" id="GO:0032259">
    <property type="term" value="P:methylation"/>
    <property type="evidence" value="ECO:0007669"/>
    <property type="project" value="UniProtKB-KW"/>
</dbReference>
<comment type="catalytic activity">
    <reaction evidence="8 9">
        <text>a 6-O-methyl-2'-deoxyguanosine in DNA + L-cysteinyl-[protein] = S-methyl-L-cysteinyl-[protein] + a 2'-deoxyguanosine in DNA</text>
        <dbReference type="Rhea" id="RHEA:24000"/>
        <dbReference type="Rhea" id="RHEA-COMP:10131"/>
        <dbReference type="Rhea" id="RHEA-COMP:10132"/>
        <dbReference type="Rhea" id="RHEA-COMP:11367"/>
        <dbReference type="Rhea" id="RHEA-COMP:11368"/>
        <dbReference type="ChEBI" id="CHEBI:29950"/>
        <dbReference type="ChEBI" id="CHEBI:82612"/>
        <dbReference type="ChEBI" id="CHEBI:85445"/>
        <dbReference type="ChEBI" id="CHEBI:85448"/>
        <dbReference type="EC" id="2.1.1.63"/>
    </reaction>
</comment>
<dbReference type="PANTHER" id="PTHR10815:SF13">
    <property type="entry name" value="METHYLATED-DNA--PROTEIN-CYSTEINE METHYLTRANSFERASE"/>
    <property type="match status" value="1"/>
</dbReference>
<feature type="domain" description="Methylguanine DNA methyltransferase ribonuclease-like" evidence="11">
    <location>
        <begin position="6"/>
        <end position="68"/>
    </location>
</feature>
<dbReference type="InterPro" id="IPR014048">
    <property type="entry name" value="MethylDNA_cys_MeTrfase_DNA-bd"/>
</dbReference>
<dbReference type="InterPro" id="IPR036631">
    <property type="entry name" value="MGMT_N_sf"/>
</dbReference>
<dbReference type="FunFam" id="1.10.10.10:FF:000214">
    <property type="entry name" value="Methylated-DNA--protein-cysteine methyltransferase"/>
    <property type="match status" value="1"/>
</dbReference>
<keyword evidence="5 9" id="KW-0808">Transferase</keyword>
<feature type="active site" description="Nucleophile; methyl group acceptor" evidence="9">
    <location>
        <position position="123"/>
    </location>
</feature>
<keyword evidence="6 9" id="KW-0227">DNA damage</keyword>
<dbReference type="InterPro" id="IPR036388">
    <property type="entry name" value="WH-like_DNA-bd_sf"/>
</dbReference>
<dbReference type="GO" id="GO:0005737">
    <property type="term" value="C:cytoplasm"/>
    <property type="evidence" value="ECO:0007669"/>
    <property type="project" value="UniProtKB-SubCell"/>
</dbReference>
<comment type="catalytic activity">
    <reaction evidence="1 9">
        <text>a 4-O-methyl-thymidine in DNA + L-cysteinyl-[protein] = a thymidine in DNA + S-methyl-L-cysteinyl-[protein]</text>
        <dbReference type="Rhea" id="RHEA:53428"/>
        <dbReference type="Rhea" id="RHEA-COMP:10131"/>
        <dbReference type="Rhea" id="RHEA-COMP:10132"/>
        <dbReference type="Rhea" id="RHEA-COMP:13555"/>
        <dbReference type="Rhea" id="RHEA-COMP:13556"/>
        <dbReference type="ChEBI" id="CHEBI:29950"/>
        <dbReference type="ChEBI" id="CHEBI:82612"/>
        <dbReference type="ChEBI" id="CHEBI:137386"/>
        <dbReference type="ChEBI" id="CHEBI:137387"/>
        <dbReference type="EC" id="2.1.1.63"/>
    </reaction>
</comment>
<dbReference type="GO" id="GO:0006307">
    <property type="term" value="P:DNA alkylation repair"/>
    <property type="evidence" value="ECO:0007669"/>
    <property type="project" value="UniProtKB-UniRule"/>
</dbReference>
<dbReference type="SUPFAM" id="SSF46767">
    <property type="entry name" value="Methylated DNA-protein cysteine methyltransferase, C-terminal domain"/>
    <property type="match status" value="1"/>
</dbReference>
<dbReference type="InterPro" id="IPR023546">
    <property type="entry name" value="MGMT"/>
</dbReference>
<evidence type="ECO:0000256" key="4">
    <source>
        <dbReference type="ARBA" id="ARBA00022603"/>
    </source>
</evidence>
<name>A0AAT9LAX8_9FIRM</name>
<evidence type="ECO:0000259" key="10">
    <source>
        <dbReference type="Pfam" id="PF01035"/>
    </source>
</evidence>
<dbReference type="AlphaFoldDB" id="A0AAT9LAX8"/>
<organism evidence="12">
    <name type="scientific">Candidatus Fermentithermobacillus carboniphilus</name>
    <dbReference type="NCBI Taxonomy" id="3085328"/>
    <lineage>
        <taxon>Bacteria</taxon>
        <taxon>Bacillati</taxon>
        <taxon>Bacillota</taxon>
        <taxon>Candidatus Fermentithermobacillia</taxon>
        <taxon>Candidatus Fermentithermobacillales</taxon>
        <taxon>Candidatus Fermentithermobacillaceae</taxon>
        <taxon>Candidatus Fermentithermobacillus</taxon>
    </lineage>
</organism>
<dbReference type="Pfam" id="PF01035">
    <property type="entry name" value="DNA_binding_1"/>
    <property type="match status" value="1"/>
</dbReference>
<dbReference type="PROSITE" id="PS00374">
    <property type="entry name" value="MGMT"/>
    <property type="match status" value="1"/>
</dbReference>
<reference evidence="12" key="2">
    <citation type="journal article" date="2023" name="Biology">
        <title>Prokaryotic Life Associated with Coal-Fire Gas Vents Revealed by Metagenomics.</title>
        <authorList>
            <person name="Kadnikov V.V."/>
            <person name="Mardanov A.V."/>
            <person name="Beletsky A.V."/>
            <person name="Karnachuk O.V."/>
            <person name="Ravin N.V."/>
        </authorList>
    </citation>
    <scope>NUCLEOTIDE SEQUENCE</scope>
    <source>
        <strain evidence="12">Bu02</strain>
    </source>
</reference>
<evidence type="ECO:0000313" key="12">
    <source>
        <dbReference type="EMBL" id="QUL98229.1"/>
    </source>
</evidence>
<reference evidence="12" key="1">
    <citation type="submission" date="2020-10" db="EMBL/GenBank/DDBJ databases">
        <authorList>
            <person name="Kadnikov V."/>
            <person name="Beletsky A.V."/>
            <person name="Mardanov A.V."/>
            <person name="Karnachuk O.V."/>
            <person name="Ravin N.V."/>
        </authorList>
    </citation>
    <scope>NUCLEOTIDE SEQUENCE</scope>
    <source>
        <strain evidence="12">Bu02</strain>
    </source>
</reference>
<dbReference type="PANTHER" id="PTHR10815">
    <property type="entry name" value="METHYLATED-DNA--PROTEIN-CYSTEINE METHYLTRANSFERASE"/>
    <property type="match status" value="1"/>
</dbReference>
<evidence type="ECO:0000256" key="7">
    <source>
        <dbReference type="ARBA" id="ARBA00023204"/>
    </source>
</evidence>
<sequence>MTSRQIDTPIGPLTLTVEDGYLTRLEFGAPATLGEASPGDSEVLDKAIREILLYFQGRLTEFSIPVSLKGPPFHLKVWEELKKIPYGETRTYQEIAESLGSPKAARAVGNACAANPVAIVVPCHRVLAKTGLGGFGGGLAVKKWLLRHEGVSVDDRKAT</sequence>
<accession>A0AAT9LAX8</accession>
<proteinExistence type="inferred from homology"/>
<keyword evidence="4 9" id="KW-0489">Methyltransferase</keyword>
<evidence type="ECO:0000256" key="3">
    <source>
        <dbReference type="ARBA" id="ARBA00022490"/>
    </source>
</evidence>
<evidence type="ECO:0000256" key="8">
    <source>
        <dbReference type="ARBA" id="ARBA00049348"/>
    </source>
</evidence>
<evidence type="ECO:0000256" key="9">
    <source>
        <dbReference type="HAMAP-Rule" id="MF_00772"/>
    </source>
</evidence>
<dbReference type="SUPFAM" id="SSF53155">
    <property type="entry name" value="Methylated DNA-protein cysteine methyltransferase domain"/>
    <property type="match status" value="1"/>
</dbReference>
<evidence type="ECO:0000256" key="5">
    <source>
        <dbReference type="ARBA" id="ARBA00022679"/>
    </source>
</evidence>
<protein>
    <recommendedName>
        <fullName evidence="9">Methylated-DNA--protein-cysteine methyltransferase</fullName>
        <ecNumber evidence="9">2.1.1.63</ecNumber>
    </recommendedName>
    <alternativeName>
        <fullName evidence="9">6-O-methylguanine-DNA methyltransferase</fullName>
        <shortName evidence="9">MGMT</shortName>
    </alternativeName>
    <alternativeName>
        <fullName evidence="9">O-6-methylguanine-DNA-alkyltransferase</fullName>
    </alternativeName>
</protein>
<dbReference type="InterPro" id="IPR036217">
    <property type="entry name" value="MethylDNA_cys_MeTrfase_DNAb"/>
</dbReference>
<dbReference type="GO" id="GO:0003908">
    <property type="term" value="F:methylated-DNA-[protein]-cysteine S-methyltransferase activity"/>
    <property type="evidence" value="ECO:0007669"/>
    <property type="project" value="UniProtKB-UniRule"/>
</dbReference>
<evidence type="ECO:0000256" key="1">
    <source>
        <dbReference type="ARBA" id="ARBA00001286"/>
    </source>
</evidence>
<dbReference type="HAMAP" id="MF_00772">
    <property type="entry name" value="OGT"/>
    <property type="match status" value="1"/>
</dbReference>
<feature type="domain" description="Methylated-DNA-[protein]-cysteine S-methyltransferase DNA binding" evidence="10">
    <location>
        <begin position="72"/>
        <end position="151"/>
    </location>
</feature>
<comment type="similarity">
    <text evidence="2 9">Belongs to the MGMT family.</text>
</comment>
<dbReference type="NCBIfam" id="TIGR00589">
    <property type="entry name" value="ogt"/>
    <property type="match status" value="1"/>
</dbReference>
<comment type="function">
    <text evidence="9">Involved in the cellular defense against the biological effects of O6-methylguanine (O6-MeG) and O4-methylthymine (O4-MeT) in DNA. Repairs the methylated nucleobase in DNA by stoichiometrically transferring the methyl group to a cysteine residue in the enzyme. This is a suicide reaction: the enzyme is irreversibly inactivated.</text>
</comment>
<evidence type="ECO:0000259" key="11">
    <source>
        <dbReference type="Pfam" id="PF02870"/>
    </source>
</evidence>
<comment type="subcellular location">
    <subcellularLocation>
        <location evidence="9">Cytoplasm</location>
    </subcellularLocation>
</comment>
<comment type="miscellaneous">
    <text evidence="9">This enzyme catalyzes only one turnover and therefore is not strictly catalytic. According to one definition, an enzyme is a biocatalyst that acts repeatedly and over many reaction cycles.</text>
</comment>
<keyword evidence="7 9" id="KW-0234">DNA repair</keyword>
<dbReference type="EC" id="2.1.1.63" evidence="9"/>
<evidence type="ECO:0000256" key="6">
    <source>
        <dbReference type="ARBA" id="ARBA00022763"/>
    </source>
</evidence>
<dbReference type="Gene3D" id="3.30.160.70">
    <property type="entry name" value="Methylated DNA-protein cysteine methyltransferase domain"/>
    <property type="match status" value="1"/>
</dbReference>
<keyword evidence="3 9" id="KW-0963">Cytoplasm</keyword>
<evidence type="ECO:0000256" key="2">
    <source>
        <dbReference type="ARBA" id="ARBA00008711"/>
    </source>
</evidence>
<dbReference type="EMBL" id="CP062796">
    <property type="protein sequence ID" value="QUL98229.1"/>
    <property type="molecule type" value="Genomic_DNA"/>
</dbReference>
<dbReference type="InterPro" id="IPR001497">
    <property type="entry name" value="MethylDNA_cys_MeTrfase_AS"/>
</dbReference>
<dbReference type="Pfam" id="PF02870">
    <property type="entry name" value="Methyltransf_1N"/>
    <property type="match status" value="1"/>
</dbReference>
<dbReference type="KEGG" id="fcz:IMF26_09340"/>
<dbReference type="Gene3D" id="1.10.10.10">
    <property type="entry name" value="Winged helix-like DNA-binding domain superfamily/Winged helix DNA-binding domain"/>
    <property type="match status" value="1"/>
</dbReference>
<dbReference type="InterPro" id="IPR008332">
    <property type="entry name" value="MethylG_MeTrfase_N"/>
</dbReference>